<dbReference type="PROSITE" id="PS50005">
    <property type="entry name" value="TPR"/>
    <property type="match status" value="2"/>
</dbReference>
<dbReference type="InterPro" id="IPR003594">
    <property type="entry name" value="HATPase_dom"/>
</dbReference>
<evidence type="ECO:0000313" key="10">
    <source>
        <dbReference type="EMBL" id="ASU34097.1"/>
    </source>
</evidence>
<evidence type="ECO:0000256" key="2">
    <source>
        <dbReference type="ARBA" id="ARBA00012438"/>
    </source>
</evidence>
<dbReference type="Gene3D" id="1.10.287.130">
    <property type="match status" value="1"/>
</dbReference>
<dbReference type="PRINTS" id="PR00344">
    <property type="entry name" value="BCTRLSENSOR"/>
</dbReference>
<dbReference type="InterPro" id="IPR050736">
    <property type="entry name" value="Sensor_HK_Regulatory"/>
</dbReference>
<dbReference type="CDD" id="cd00075">
    <property type="entry name" value="HATPase"/>
    <property type="match status" value="1"/>
</dbReference>
<dbReference type="RefSeq" id="WP_170309742.1">
    <property type="nucleotide sequence ID" value="NZ_CP022743.1"/>
</dbReference>
<dbReference type="Pfam" id="PF02518">
    <property type="entry name" value="HATPase_c"/>
    <property type="match status" value="1"/>
</dbReference>
<evidence type="ECO:0000256" key="7">
    <source>
        <dbReference type="PROSITE-ProRule" id="PRU00339"/>
    </source>
</evidence>
<dbReference type="KEGG" id="muc:MuYL_2207"/>
<comment type="catalytic activity">
    <reaction evidence="1">
        <text>ATP + protein L-histidine = ADP + protein N-phospho-L-histidine.</text>
        <dbReference type="EC" id="2.7.13.3"/>
    </reaction>
</comment>
<keyword evidence="8" id="KW-0472">Membrane</keyword>
<dbReference type="InterPro" id="IPR004358">
    <property type="entry name" value="Sig_transdc_His_kin-like_C"/>
</dbReference>
<dbReference type="Gene3D" id="1.25.40.10">
    <property type="entry name" value="Tetratricopeptide repeat domain"/>
    <property type="match status" value="2"/>
</dbReference>
<evidence type="ECO:0000256" key="8">
    <source>
        <dbReference type="SAM" id="Phobius"/>
    </source>
</evidence>
<keyword evidence="11" id="KW-1185">Reference proteome</keyword>
<keyword evidence="8" id="KW-0812">Transmembrane</keyword>
<dbReference type="Gene3D" id="3.30.565.10">
    <property type="entry name" value="Histidine kinase-like ATPase, C-terminal domain"/>
    <property type="match status" value="1"/>
</dbReference>
<evidence type="ECO:0000313" key="11">
    <source>
        <dbReference type="Proteomes" id="UP000215002"/>
    </source>
</evidence>
<dbReference type="EC" id="2.7.13.3" evidence="2"/>
<accession>A0A223NW56</accession>
<evidence type="ECO:0000256" key="5">
    <source>
        <dbReference type="ARBA" id="ARBA00022777"/>
    </source>
</evidence>
<keyword evidence="5" id="KW-0418">Kinase</keyword>
<feature type="domain" description="Histidine kinase" evidence="9">
    <location>
        <begin position="418"/>
        <end position="632"/>
    </location>
</feature>
<keyword evidence="6" id="KW-0902">Two-component regulatory system</keyword>
<proteinExistence type="predicted"/>
<dbReference type="Pfam" id="PF13181">
    <property type="entry name" value="TPR_8"/>
    <property type="match status" value="1"/>
</dbReference>
<dbReference type="GO" id="GO:0000155">
    <property type="term" value="F:phosphorelay sensor kinase activity"/>
    <property type="evidence" value="ECO:0007669"/>
    <property type="project" value="InterPro"/>
</dbReference>
<sequence length="650" mass="74444">MEQKFIDSSFRTIKKPYVNDLFRYYGLKYLYYKKGIIQPKKALLYADSMLIMAKKSVDRKQYVSNYAEANFAMGDAYFSLENYSNAYQCYYQGYFMGKNNLKNEILAEYTYRMGMVMFKQAHYSEAANYFKLSFKQSLSYKESFYSLYQRQELLDNIGESFKNNGDIDSADIYFNKTLAYLNSNSNKYPTKRRLIEVARAVVYGNQGEIAMLRGQNEQAEKLFQKSIKINLTNLNDFTNAQLVEMNLAKLYFNTGQLQPFLKLSENIRKQLDTVKNEEVETSLNLQMSKYYAKTGDVAKAYKHLETYNALKDLMLKRSSLLKETDVNQQQANYDKQYQIDNLKDNNKLQLIYIYIAVTGAIMAVIIVALVYRNWKKSKSDVKIVSELNKQISQQKTGLEATLDELKLSSQEKDRILRTVAHDLRNPIGGIAALTQVLMDDECTDDQKELLSLIKETTTNSLELINEILEVTNTGETALNMELVNINSLISKSVELLRFKAAEKDQKIILELLNKPEELLISREKIWRVMSNLIINAIKFSPIGSTICVNIAKNKDKLRISVKDLGIGIPENIGNNVFNTFTESKRTGTSGEKSFGLGLSISKQIIELHNGKIWFESEVNNGTTFFIELPVTKTSLAKTAGNPKLESKVYS</sequence>
<keyword evidence="4" id="KW-0808">Transferase</keyword>
<dbReference type="InterPro" id="IPR005467">
    <property type="entry name" value="His_kinase_dom"/>
</dbReference>
<evidence type="ECO:0000256" key="6">
    <source>
        <dbReference type="ARBA" id="ARBA00023012"/>
    </source>
</evidence>
<dbReference type="CDD" id="cd00082">
    <property type="entry name" value="HisKA"/>
    <property type="match status" value="1"/>
</dbReference>
<dbReference type="PANTHER" id="PTHR43711:SF1">
    <property type="entry name" value="HISTIDINE KINASE 1"/>
    <property type="match status" value="1"/>
</dbReference>
<keyword evidence="8" id="KW-1133">Transmembrane helix</keyword>
<dbReference type="EMBL" id="CP022743">
    <property type="protein sequence ID" value="ASU34097.1"/>
    <property type="molecule type" value="Genomic_DNA"/>
</dbReference>
<dbReference type="Proteomes" id="UP000215002">
    <property type="component" value="Chromosome"/>
</dbReference>
<dbReference type="PANTHER" id="PTHR43711">
    <property type="entry name" value="TWO-COMPONENT HISTIDINE KINASE"/>
    <property type="match status" value="1"/>
</dbReference>
<dbReference type="SMART" id="SM00028">
    <property type="entry name" value="TPR"/>
    <property type="match status" value="4"/>
</dbReference>
<feature type="repeat" description="TPR" evidence="7">
    <location>
        <begin position="67"/>
        <end position="100"/>
    </location>
</feature>
<dbReference type="SUPFAM" id="SSF47384">
    <property type="entry name" value="Homodimeric domain of signal transducing histidine kinase"/>
    <property type="match status" value="1"/>
</dbReference>
<evidence type="ECO:0000256" key="3">
    <source>
        <dbReference type="ARBA" id="ARBA00022553"/>
    </source>
</evidence>
<reference evidence="10 11" key="1">
    <citation type="submission" date="2017-08" db="EMBL/GenBank/DDBJ databases">
        <title>Complete genome sequence of Mucilaginibacter sp. strain BJC16-A31.</title>
        <authorList>
            <consortium name="Henan University of Science and Technology"/>
            <person name="You X."/>
        </authorList>
    </citation>
    <scope>NUCLEOTIDE SEQUENCE [LARGE SCALE GENOMIC DNA]</scope>
    <source>
        <strain evidence="10 11">BJC16-A31</strain>
    </source>
</reference>
<organism evidence="10 11">
    <name type="scientific">Mucilaginibacter xinganensis</name>
    <dbReference type="NCBI Taxonomy" id="1234841"/>
    <lineage>
        <taxon>Bacteria</taxon>
        <taxon>Pseudomonadati</taxon>
        <taxon>Bacteroidota</taxon>
        <taxon>Sphingobacteriia</taxon>
        <taxon>Sphingobacteriales</taxon>
        <taxon>Sphingobacteriaceae</taxon>
        <taxon>Mucilaginibacter</taxon>
    </lineage>
</organism>
<dbReference type="PROSITE" id="PS50109">
    <property type="entry name" value="HIS_KIN"/>
    <property type="match status" value="1"/>
</dbReference>
<dbReference type="InterPro" id="IPR019734">
    <property type="entry name" value="TPR_rpt"/>
</dbReference>
<name>A0A223NW56_9SPHI</name>
<evidence type="ECO:0000256" key="1">
    <source>
        <dbReference type="ARBA" id="ARBA00000085"/>
    </source>
</evidence>
<dbReference type="SUPFAM" id="SSF55874">
    <property type="entry name" value="ATPase domain of HSP90 chaperone/DNA topoisomerase II/histidine kinase"/>
    <property type="match status" value="1"/>
</dbReference>
<gene>
    <name evidence="10" type="ORF">MuYL_2207</name>
</gene>
<feature type="repeat" description="TPR" evidence="7">
    <location>
        <begin position="200"/>
        <end position="233"/>
    </location>
</feature>
<evidence type="ECO:0000256" key="4">
    <source>
        <dbReference type="ARBA" id="ARBA00022679"/>
    </source>
</evidence>
<dbReference type="InterPro" id="IPR003661">
    <property type="entry name" value="HisK_dim/P_dom"/>
</dbReference>
<dbReference type="AlphaFoldDB" id="A0A223NW56"/>
<protein>
    <recommendedName>
        <fullName evidence="2">histidine kinase</fullName>
        <ecNumber evidence="2">2.7.13.3</ecNumber>
    </recommendedName>
</protein>
<dbReference type="FunFam" id="3.30.565.10:FF:000006">
    <property type="entry name" value="Sensor histidine kinase WalK"/>
    <property type="match status" value="1"/>
</dbReference>
<keyword evidence="7" id="KW-0802">TPR repeat</keyword>
<dbReference type="SUPFAM" id="SSF48452">
    <property type="entry name" value="TPR-like"/>
    <property type="match status" value="1"/>
</dbReference>
<dbReference type="SMART" id="SM00387">
    <property type="entry name" value="HATPase_c"/>
    <property type="match status" value="1"/>
</dbReference>
<feature type="transmembrane region" description="Helical" evidence="8">
    <location>
        <begin position="351"/>
        <end position="371"/>
    </location>
</feature>
<dbReference type="Pfam" id="PF00512">
    <property type="entry name" value="HisKA"/>
    <property type="match status" value="1"/>
</dbReference>
<dbReference type="InterPro" id="IPR036890">
    <property type="entry name" value="HATPase_C_sf"/>
</dbReference>
<dbReference type="InterPro" id="IPR036097">
    <property type="entry name" value="HisK_dim/P_sf"/>
</dbReference>
<dbReference type="InterPro" id="IPR011990">
    <property type="entry name" value="TPR-like_helical_dom_sf"/>
</dbReference>
<evidence type="ECO:0000259" key="9">
    <source>
        <dbReference type="PROSITE" id="PS50109"/>
    </source>
</evidence>
<dbReference type="SMART" id="SM00388">
    <property type="entry name" value="HisKA"/>
    <property type="match status" value="1"/>
</dbReference>
<keyword evidence="3" id="KW-0597">Phosphoprotein</keyword>